<evidence type="ECO:0000256" key="4">
    <source>
        <dbReference type="SAM" id="SignalP"/>
    </source>
</evidence>
<evidence type="ECO:0000313" key="7">
    <source>
        <dbReference type="Proteomes" id="UP001501442"/>
    </source>
</evidence>
<feature type="domain" description="Beta-lactamase-related" evidence="5">
    <location>
        <begin position="71"/>
        <end position="394"/>
    </location>
</feature>
<dbReference type="PROSITE" id="PS00146">
    <property type="entry name" value="BETA_LACTAMASE_A"/>
    <property type="match status" value="1"/>
</dbReference>
<dbReference type="InterPro" id="IPR001466">
    <property type="entry name" value="Beta-lactam-related"/>
</dbReference>
<dbReference type="InterPro" id="IPR012338">
    <property type="entry name" value="Beta-lactam/transpept-like"/>
</dbReference>
<accession>A0ABP8UUB3</accession>
<dbReference type="SUPFAM" id="SSF56601">
    <property type="entry name" value="beta-lactamase/transpeptidase-like"/>
    <property type="match status" value="1"/>
</dbReference>
<dbReference type="PANTHER" id="PTHR46825:SF11">
    <property type="entry name" value="PENICILLIN-BINDING PROTEIN 4"/>
    <property type="match status" value="1"/>
</dbReference>
<dbReference type="Pfam" id="PF00144">
    <property type="entry name" value="Beta-lactamase"/>
    <property type="match status" value="1"/>
</dbReference>
<evidence type="ECO:0000256" key="2">
    <source>
        <dbReference type="ARBA" id="ARBA00023136"/>
    </source>
</evidence>
<dbReference type="InterPro" id="IPR050491">
    <property type="entry name" value="AmpC-like"/>
</dbReference>
<evidence type="ECO:0000259" key="5">
    <source>
        <dbReference type="Pfam" id="PF00144"/>
    </source>
</evidence>
<protein>
    <submittedName>
        <fullName evidence="6">Serine hydrolase domain-containing protein</fullName>
    </submittedName>
</protein>
<dbReference type="PANTHER" id="PTHR46825">
    <property type="entry name" value="D-ALANYL-D-ALANINE-CARBOXYPEPTIDASE/ENDOPEPTIDASE AMPH"/>
    <property type="match status" value="1"/>
</dbReference>
<comment type="subcellular location">
    <subcellularLocation>
        <location evidence="1">Membrane</location>
    </subcellularLocation>
</comment>
<evidence type="ECO:0000313" key="6">
    <source>
        <dbReference type="EMBL" id="GAA4639770.1"/>
    </source>
</evidence>
<dbReference type="Proteomes" id="UP001501442">
    <property type="component" value="Unassembled WGS sequence"/>
</dbReference>
<evidence type="ECO:0000256" key="3">
    <source>
        <dbReference type="SAM" id="MobiDB-lite"/>
    </source>
</evidence>
<keyword evidence="4" id="KW-0732">Signal</keyword>
<dbReference type="EMBL" id="BAABHK010000029">
    <property type="protein sequence ID" value="GAA4639770.1"/>
    <property type="molecule type" value="Genomic_DNA"/>
</dbReference>
<proteinExistence type="predicted"/>
<dbReference type="PROSITE" id="PS51257">
    <property type="entry name" value="PROKAR_LIPOPROTEIN"/>
    <property type="match status" value="1"/>
</dbReference>
<reference evidence="7" key="1">
    <citation type="journal article" date="2019" name="Int. J. Syst. Evol. Microbiol.">
        <title>The Global Catalogue of Microorganisms (GCM) 10K type strain sequencing project: providing services to taxonomists for standard genome sequencing and annotation.</title>
        <authorList>
            <consortium name="The Broad Institute Genomics Platform"/>
            <consortium name="The Broad Institute Genome Sequencing Center for Infectious Disease"/>
            <person name="Wu L."/>
            <person name="Ma J."/>
        </authorList>
    </citation>
    <scope>NUCLEOTIDE SEQUENCE [LARGE SCALE GENOMIC DNA]</scope>
    <source>
        <strain evidence="7">JCM 17939</strain>
    </source>
</reference>
<keyword evidence="6" id="KW-0378">Hydrolase</keyword>
<keyword evidence="7" id="KW-1185">Reference proteome</keyword>
<gene>
    <name evidence="6" type="ORF">GCM10023196_102700</name>
</gene>
<comment type="caution">
    <text evidence="6">The sequence shown here is derived from an EMBL/GenBank/DDBJ whole genome shotgun (WGS) entry which is preliminary data.</text>
</comment>
<organism evidence="6 7">
    <name type="scientific">Actinoallomurus vinaceus</name>
    <dbReference type="NCBI Taxonomy" id="1080074"/>
    <lineage>
        <taxon>Bacteria</taxon>
        <taxon>Bacillati</taxon>
        <taxon>Actinomycetota</taxon>
        <taxon>Actinomycetes</taxon>
        <taxon>Streptosporangiales</taxon>
        <taxon>Thermomonosporaceae</taxon>
        <taxon>Actinoallomurus</taxon>
    </lineage>
</organism>
<evidence type="ECO:0000256" key="1">
    <source>
        <dbReference type="ARBA" id="ARBA00004370"/>
    </source>
</evidence>
<keyword evidence="2" id="KW-0472">Membrane</keyword>
<feature type="signal peptide" evidence="4">
    <location>
        <begin position="1"/>
        <end position="24"/>
    </location>
</feature>
<feature type="compositionally biased region" description="Low complexity" evidence="3">
    <location>
        <begin position="26"/>
        <end position="59"/>
    </location>
</feature>
<dbReference type="GO" id="GO:0016787">
    <property type="term" value="F:hydrolase activity"/>
    <property type="evidence" value="ECO:0007669"/>
    <property type="project" value="UniProtKB-KW"/>
</dbReference>
<name>A0ABP8UUB3_9ACTN</name>
<feature type="region of interest" description="Disordered" evidence="3">
    <location>
        <begin position="26"/>
        <end position="62"/>
    </location>
</feature>
<dbReference type="RefSeq" id="WP_345443320.1">
    <property type="nucleotide sequence ID" value="NZ_BAABHK010000029.1"/>
</dbReference>
<dbReference type="Gene3D" id="3.40.710.10">
    <property type="entry name" value="DD-peptidase/beta-lactamase superfamily"/>
    <property type="match status" value="1"/>
</dbReference>
<dbReference type="InterPro" id="IPR023650">
    <property type="entry name" value="Beta-lactam_class-A_AS"/>
</dbReference>
<sequence length="403" mass="42316">MARLHVAGSGAALALVLAAATACSSDSGGGAAHPPSAAGVPSATSAAPSPTPNPLATSPVPAGDPTAAAMNAYLQGLAKKGKFTGVAEVVRHGQVLARFAAGKADEAKNTPNRPDTIFRIASVSKQFTAMLVLKLQDQGKVKLDDKVCPYLVPTYIKSCPAAWRPITVREILVHTSGIPDISEMPDFFTKLDQPTTTKEIISRFVNKPLDFKPGTGWKYSNSGYILAGAIIEKVTGRSYGEVLQQQITAPLQLQHTGYSETDPPDGWAKGYLTVGKPAGHINGSQANAAGGVYTTADDLARWDRSFGANLVAPPATVKLAFTSQADCPSGGCLDSPSSGYAFGWLVDRLNGHRYLYHPGLLEGYHASNVYLPDDDIAVVALSNVQDTDVNGIARHLAELALKP</sequence>
<feature type="chain" id="PRO_5046068954" evidence="4">
    <location>
        <begin position="25"/>
        <end position="403"/>
    </location>
</feature>